<gene>
    <name evidence="2" type="ORF">GDO81_008249</name>
</gene>
<keyword evidence="1" id="KW-1133">Transmembrane helix</keyword>
<keyword evidence="1" id="KW-0812">Transmembrane</keyword>
<name>A0AAV7CD93_ENGPU</name>
<reference evidence="2" key="1">
    <citation type="thesis" date="2020" institute="ProQuest LLC" country="789 East Eisenhower Parkway, Ann Arbor, MI, USA">
        <title>Comparative Genomics and Chromosome Evolution.</title>
        <authorList>
            <person name="Mudd A.B."/>
        </authorList>
    </citation>
    <scope>NUCLEOTIDE SEQUENCE</scope>
    <source>
        <strain evidence="2">237g6f4</strain>
        <tissue evidence="2">Blood</tissue>
    </source>
</reference>
<evidence type="ECO:0000313" key="2">
    <source>
        <dbReference type="EMBL" id="KAG8582995.1"/>
    </source>
</evidence>
<dbReference type="EMBL" id="WNYA01000003">
    <property type="protein sequence ID" value="KAG8582995.1"/>
    <property type="molecule type" value="Genomic_DNA"/>
</dbReference>
<keyword evidence="3" id="KW-1185">Reference proteome</keyword>
<proteinExistence type="predicted"/>
<feature type="transmembrane region" description="Helical" evidence="1">
    <location>
        <begin position="111"/>
        <end position="128"/>
    </location>
</feature>
<evidence type="ECO:0000256" key="1">
    <source>
        <dbReference type="SAM" id="Phobius"/>
    </source>
</evidence>
<organism evidence="2 3">
    <name type="scientific">Engystomops pustulosus</name>
    <name type="common">Tungara frog</name>
    <name type="synonym">Physalaemus pustulosus</name>
    <dbReference type="NCBI Taxonomy" id="76066"/>
    <lineage>
        <taxon>Eukaryota</taxon>
        <taxon>Metazoa</taxon>
        <taxon>Chordata</taxon>
        <taxon>Craniata</taxon>
        <taxon>Vertebrata</taxon>
        <taxon>Euteleostomi</taxon>
        <taxon>Amphibia</taxon>
        <taxon>Batrachia</taxon>
        <taxon>Anura</taxon>
        <taxon>Neobatrachia</taxon>
        <taxon>Hyloidea</taxon>
        <taxon>Leptodactylidae</taxon>
        <taxon>Leiuperinae</taxon>
        <taxon>Engystomops</taxon>
    </lineage>
</organism>
<dbReference type="Proteomes" id="UP000824782">
    <property type="component" value="Unassembled WGS sequence"/>
</dbReference>
<comment type="caution">
    <text evidence="2">The sequence shown here is derived from an EMBL/GenBank/DDBJ whole genome shotgun (WGS) entry which is preliminary data.</text>
</comment>
<dbReference type="AlphaFoldDB" id="A0AAV7CD93"/>
<keyword evidence="1" id="KW-0472">Membrane</keyword>
<evidence type="ECO:0000313" key="3">
    <source>
        <dbReference type="Proteomes" id="UP000824782"/>
    </source>
</evidence>
<accession>A0AAV7CD93</accession>
<sequence length="130" mass="15122">MTMLCPLSAKFCKAEKNSKPLTNSSVKKSDKQLQSKILILLSKRHREQKHPKSSYPLLLLKRTSHQNNNHPPSLLPPHSFPPAIKVGTGTVNETQFTVLYSTFNFFCFNKYTFLSYFLLRLMFFYILYTN</sequence>
<protein>
    <submittedName>
        <fullName evidence="2">Uncharacterized protein</fullName>
    </submittedName>
</protein>